<dbReference type="InterPro" id="IPR039563">
    <property type="entry name" value="Peptidase_C39_single_dom"/>
</dbReference>
<sequence length="291" mass="33112">MSYISIAAVVPLLVLFFLLIRNQNSMIKSILMFMFVFTSVAGAFLFENLQASHVAKAVQSVKQWLDEPEPSAPRQSAAIIEEYKPEIIPIKNQVLLDAPVIWQMPELPRGCEVTSLAMLLQYQGVQVDKLTLAREVKKNPAEYRLNNGKIYFGDPHEGFVGNMYTYTQPGLGVYHKPIAELAKQYLPGKIKDLTGAEFPELKIHLSDNRPVWIITNTEYKRLDDSFFQTWYTPNGEVKVTTKEHSVLVTGYDENSVYFNDPLTGEKNKKAPMKDFVEAWVQMGRQAITYLP</sequence>
<dbReference type="Proteomes" id="UP000031014">
    <property type="component" value="Unassembled WGS sequence"/>
</dbReference>
<dbReference type="PANTHER" id="PTHR37806:SF1">
    <property type="entry name" value="PEPTIDASE C39-LIKE DOMAIN-CONTAINING PROTEIN"/>
    <property type="match status" value="1"/>
</dbReference>
<keyword evidence="1" id="KW-0472">Membrane</keyword>
<dbReference type="OrthoDB" id="1164310at2"/>
<protein>
    <recommendedName>
        <fullName evidence="2">Peptidase C39-like domain-containing protein</fullName>
    </recommendedName>
</protein>
<feature type="transmembrane region" description="Helical" evidence="1">
    <location>
        <begin position="6"/>
        <end position="22"/>
    </location>
</feature>
<keyword evidence="4" id="KW-1185">Reference proteome</keyword>
<dbReference type="AlphaFoldDB" id="A0A0A8XEA5"/>
<dbReference type="RefSeq" id="WP_041968047.1">
    <property type="nucleotide sequence ID" value="NZ_BASE01000124.1"/>
</dbReference>
<gene>
    <name evidence="3" type="ORF">SAMD00020551_4663</name>
</gene>
<evidence type="ECO:0000259" key="2">
    <source>
        <dbReference type="Pfam" id="PF13529"/>
    </source>
</evidence>
<feature type="transmembrane region" description="Helical" evidence="1">
    <location>
        <begin position="29"/>
        <end position="46"/>
    </location>
</feature>
<comment type="caution">
    <text evidence="3">The sequence shown here is derived from an EMBL/GenBank/DDBJ whole genome shotgun (WGS) entry which is preliminary data.</text>
</comment>
<dbReference type="STRING" id="1321606.SAMD00020551_4663"/>
<dbReference type="EMBL" id="BASE01000124">
    <property type="protein sequence ID" value="GAM16451.1"/>
    <property type="molecule type" value="Genomic_DNA"/>
</dbReference>
<keyword evidence="1" id="KW-1133">Transmembrane helix</keyword>
<dbReference type="PANTHER" id="PTHR37806">
    <property type="entry name" value="LMO0724 PROTEIN"/>
    <property type="match status" value="1"/>
</dbReference>
<organism evidence="3 4">
    <name type="scientific">Mesobacillus selenatarsenatis (strain DSM 18680 / JCM 14380 / FERM P-15431 / SF-1)</name>
    <dbReference type="NCBI Taxonomy" id="1321606"/>
    <lineage>
        <taxon>Bacteria</taxon>
        <taxon>Bacillati</taxon>
        <taxon>Bacillota</taxon>
        <taxon>Bacilli</taxon>
        <taxon>Bacillales</taxon>
        <taxon>Bacillaceae</taxon>
        <taxon>Mesobacillus</taxon>
    </lineage>
</organism>
<name>A0A0A8XEA5_MESS1</name>
<accession>A0A0A8XEA5</accession>
<keyword evidence="1" id="KW-0812">Transmembrane</keyword>
<feature type="domain" description="Peptidase C39-like" evidence="2">
    <location>
        <begin position="96"/>
        <end position="261"/>
    </location>
</feature>
<evidence type="ECO:0000313" key="4">
    <source>
        <dbReference type="Proteomes" id="UP000031014"/>
    </source>
</evidence>
<evidence type="ECO:0000256" key="1">
    <source>
        <dbReference type="SAM" id="Phobius"/>
    </source>
</evidence>
<proteinExistence type="predicted"/>
<reference evidence="3 4" key="1">
    <citation type="submission" date="2013-06" db="EMBL/GenBank/DDBJ databases">
        <title>Whole genome shotgun sequence of Bacillus selenatarsenatis SF-1.</title>
        <authorList>
            <person name="Kuroda M."/>
            <person name="Sei K."/>
            <person name="Yamashita M."/>
            <person name="Ike M."/>
        </authorList>
    </citation>
    <scope>NUCLEOTIDE SEQUENCE [LARGE SCALE GENOMIC DNA]</scope>
    <source>
        <strain evidence="3 4">SF-1</strain>
    </source>
</reference>
<dbReference type="Gene3D" id="3.90.70.10">
    <property type="entry name" value="Cysteine proteinases"/>
    <property type="match status" value="1"/>
</dbReference>
<dbReference type="CDD" id="cd02549">
    <property type="entry name" value="Peptidase_C39A"/>
    <property type="match status" value="1"/>
</dbReference>
<evidence type="ECO:0000313" key="3">
    <source>
        <dbReference type="EMBL" id="GAM16451.1"/>
    </source>
</evidence>
<dbReference type="Pfam" id="PF13529">
    <property type="entry name" value="Peptidase_C39_2"/>
    <property type="match status" value="1"/>
</dbReference>
<dbReference type="InterPro" id="IPR039564">
    <property type="entry name" value="Peptidase_C39-like"/>
</dbReference>